<evidence type="ECO:0000256" key="4">
    <source>
        <dbReference type="PROSITE-ProRule" id="PRU00433"/>
    </source>
</evidence>
<feature type="chain" id="PRO_5032406943" evidence="5">
    <location>
        <begin position="21"/>
        <end position="477"/>
    </location>
</feature>
<dbReference type="Gene3D" id="1.10.760.10">
    <property type="entry name" value="Cytochrome c-like domain"/>
    <property type="match status" value="1"/>
</dbReference>
<dbReference type="InterPro" id="IPR036909">
    <property type="entry name" value="Cyt_c-like_dom_sf"/>
</dbReference>
<dbReference type="RefSeq" id="WP_184514707.1">
    <property type="nucleotide sequence ID" value="NZ_JACIJD010000004.1"/>
</dbReference>
<comment type="caution">
    <text evidence="7">The sequence shown here is derived from an EMBL/GenBank/DDBJ whole genome shotgun (WGS) entry which is preliminary data.</text>
</comment>
<dbReference type="GO" id="GO:0046872">
    <property type="term" value="F:metal ion binding"/>
    <property type="evidence" value="ECO:0007669"/>
    <property type="project" value="UniProtKB-KW"/>
</dbReference>
<dbReference type="Gene3D" id="3.40.50.2300">
    <property type="match status" value="2"/>
</dbReference>
<protein>
    <submittedName>
        <fullName evidence="7">Mono/diheme cytochrome c family protein</fullName>
    </submittedName>
</protein>
<dbReference type="GO" id="GO:0009055">
    <property type="term" value="F:electron transfer activity"/>
    <property type="evidence" value="ECO:0007669"/>
    <property type="project" value="InterPro"/>
</dbReference>
<dbReference type="InterPro" id="IPR009056">
    <property type="entry name" value="Cyt_c-like_dom"/>
</dbReference>
<evidence type="ECO:0000259" key="6">
    <source>
        <dbReference type="PROSITE" id="PS51007"/>
    </source>
</evidence>
<dbReference type="InterPro" id="IPR028082">
    <property type="entry name" value="Peripla_BP_I"/>
</dbReference>
<dbReference type="AlphaFoldDB" id="A0A840YGR9"/>
<gene>
    <name evidence="7" type="ORF">FHS87_001090</name>
</gene>
<keyword evidence="8" id="KW-1185">Reference proteome</keyword>
<organism evidence="7 8">
    <name type="scientific">Muricoccus pecuniae</name>
    <dbReference type="NCBI Taxonomy" id="693023"/>
    <lineage>
        <taxon>Bacteria</taxon>
        <taxon>Pseudomonadati</taxon>
        <taxon>Pseudomonadota</taxon>
        <taxon>Alphaproteobacteria</taxon>
        <taxon>Acetobacterales</taxon>
        <taxon>Roseomonadaceae</taxon>
        <taxon>Muricoccus</taxon>
    </lineage>
</organism>
<reference evidence="7 8" key="1">
    <citation type="submission" date="2020-08" db="EMBL/GenBank/DDBJ databases">
        <title>Genomic Encyclopedia of Type Strains, Phase IV (KMG-IV): sequencing the most valuable type-strain genomes for metagenomic binning, comparative biology and taxonomic classification.</title>
        <authorList>
            <person name="Goeker M."/>
        </authorList>
    </citation>
    <scope>NUCLEOTIDE SEQUENCE [LARGE SCALE GENOMIC DNA]</scope>
    <source>
        <strain evidence="7 8">DSM 25622</strain>
    </source>
</reference>
<dbReference type="Proteomes" id="UP000580654">
    <property type="component" value="Unassembled WGS sequence"/>
</dbReference>
<evidence type="ECO:0000313" key="7">
    <source>
        <dbReference type="EMBL" id="MBB5693064.1"/>
    </source>
</evidence>
<keyword evidence="2 4" id="KW-0479">Metal-binding</keyword>
<feature type="domain" description="Cytochrome c" evidence="6">
    <location>
        <begin position="21"/>
        <end position="140"/>
    </location>
</feature>
<accession>A0A840YGR9</accession>
<feature type="signal peptide" evidence="5">
    <location>
        <begin position="1"/>
        <end position="20"/>
    </location>
</feature>
<dbReference type="GO" id="GO:0020037">
    <property type="term" value="F:heme binding"/>
    <property type="evidence" value="ECO:0007669"/>
    <property type="project" value="InterPro"/>
</dbReference>
<evidence type="ECO:0000256" key="5">
    <source>
        <dbReference type="SAM" id="SignalP"/>
    </source>
</evidence>
<sequence>MRGLTALLLLMLPLAGPVQAGLVEEGEALFNRGARPGAAAPKVRTAGGQVLPATAMPCAGCHGRDGLGGTAEAGLRPPAVLWSALSRPGAGRPPYDDALLMRAVVQGTAAGGRGLDPVMPRYGLSVEDGRALSAYLRALDGMSAPGVEEGLVRIGLLLPAGPGGEAFARAFEGAIAAAAPEGVFGRRVTVLPASIPDPGALAEEVARLAGAGLLALVSALPVGPGEEVAALAAREGVPLLSVRAGAGAAGRAFALLPGPVEEGAALLRLVPDAGRALIVAGEGASERLLAERIAERFGEIDDAAPEVVPLPALAARAAEASAVLLVAGPEAVGRAASAMRGTGVPLMIPGALGGGAAPRAAAATGRQVLVGFGTPPGGGDGAARQRFAASPAAAAGLTGRLGHAAGEVMVEALRRAGRRLTREGLSAALDAPEPFETGSLPRLRPAGGGRAATGGILLGWVDERGAILPASEPAAMR</sequence>
<name>A0A840YGR9_9PROT</name>
<evidence type="ECO:0000256" key="1">
    <source>
        <dbReference type="ARBA" id="ARBA00022617"/>
    </source>
</evidence>
<keyword evidence="5" id="KW-0732">Signal</keyword>
<evidence type="ECO:0000313" key="8">
    <source>
        <dbReference type="Proteomes" id="UP000580654"/>
    </source>
</evidence>
<dbReference type="SUPFAM" id="SSF53822">
    <property type="entry name" value="Periplasmic binding protein-like I"/>
    <property type="match status" value="1"/>
</dbReference>
<dbReference type="EMBL" id="JACIJD010000004">
    <property type="protein sequence ID" value="MBB5693064.1"/>
    <property type="molecule type" value="Genomic_DNA"/>
</dbReference>
<evidence type="ECO:0000256" key="2">
    <source>
        <dbReference type="ARBA" id="ARBA00022723"/>
    </source>
</evidence>
<keyword evidence="3 4" id="KW-0408">Iron</keyword>
<dbReference type="PROSITE" id="PS51007">
    <property type="entry name" value="CYTC"/>
    <property type="match status" value="1"/>
</dbReference>
<evidence type="ECO:0000256" key="3">
    <source>
        <dbReference type="ARBA" id="ARBA00023004"/>
    </source>
</evidence>
<proteinExistence type="predicted"/>
<keyword evidence="1 4" id="KW-0349">Heme</keyword>
<dbReference type="SUPFAM" id="SSF46626">
    <property type="entry name" value="Cytochrome c"/>
    <property type="match status" value="1"/>
</dbReference>